<dbReference type="SUPFAM" id="SSF51182">
    <property type="entry name" value="RmlC-like cupins"/>
    <property type="match status" value="1"/>
</dbReference>
<dbReference type="RefSeq" id="WP_024479328.1">
    <property type="nucleotide sequence ID" value="NZ_CANLMK010000011.1"/>
</dbReference>
<dbReference type="PANTHER" id="PTHR40112">
    <property type="entry name" value="H2HPP ISOMERASE"/>
    <property type="match status" value="1"/>
</dbReference>
<protein>
    <submittedName>
        <fullName evidence="1">Cupin domain-containing protein</fullName>
    </submittedName>
</protein>
<dbReference type="Gene3D" id="2.60.120.10">
    <property type="entry name" value="Jelly Rolls"/>
    <property type="match status" value="1"/>
</dbReference>
<evidence type="ECO:0000313" key="2">
    <source>
        <dbReference type="Proteomes" id="UP000182114"/>
    </source>
</evidence>
<dbReference type="Proteomes" id="UP000182114">
    <property type="component" value="Unassembled WGS sequence"/>
</dbReference>
<dbReference type="AlphaFoldDB" id="A0A1G7EKS8"/>
<dbReference type="Pfam" id="PF07883">
    <property type="entry name" value="Cupin_2"/>
    <property type="match status" value="1"/>
</dbReference>
<dbReference type="PANTHER" id="PTHR40112:SF1">
    <property type="entry name" value="H2HPP ISOMERASE"/>
    <property type="match status" value="1"/>
</dbReference>
<proteinExistence type="predicted"/>
<keyword evidence="2" id="KW-1185">Reference proteome</keyword>
<accession>A0A1G7EKS8</accession>
<gene>
    <name evidence="1" type="ORF">SAMN04487992_102381</name>
</gene>
<dbReference type="InterPro" id="IPR052535">
    <property type="entry name" value="Bacilysin_H2HPP_isomerase"/>
</dbReference>
<dbReference type="InterPro" id="IPR013096">
    <property type="entry name" value="Cupin_2"/>
</dbReference>
<dbReference type="InterPro" id="IPR011051">
    <property type="entry name" value="RmlC_Cupin_sf"/>
</dbReference>
<dbReference type="InterPro" id="IPR014710">
    <property type="entry name" value="RmlC-like_jellyroll"/>
</dbReference>
<dbReference type="CDD" id="cd02238">
    <property type="entry name" value="cupin_KdgF"/>
    <property type="match status" value="1"/>
</dbReference>
<evidence type="ECO:0000313" key="1">
    <source>
        <dbReference type="EMBL" id="SDE64197.1"/>
    </source>
</evidence>
<sequence length="105" mass="11802">MDIKLAEIPTKEIIPGYHGKLVHTKNMSLAFWEVEKGAIVPEHSHVNEQVMQVLEGEFEFTLNGKTKVYTPGELVVIGSYIPHSGKALTACKLMDVFSPTREEYK</sequence>
<dbReference type="eggNOG" id="COG1917">
    <property type="taxonomic scope" value="Bacteria"/>
</dbReference>
<reference evidence="2" key="1">
    <citation type="submission" date="2016-10" db="EMBL/GenBank/DDBJ databases">
        <authorList>
            <person name="Varghese N."/>
            <person name="Submissions S."/>
        </authorList>
    </citation>
    <scope>NUCLEOTIDE SEQUENCE [LARGE SCALE GENOMIC DNA]</scope>
    <source>
        <strain evidence="2">DSM 24729</strain>
    </source>
</reference>
<dbReference type="EMBL" id="FNBD01000002">
    <property type="protein sequence ID" value="SDE64197.1"/>
    <property type="molecule type" value="Genomic_DNA"/>
</dbReference>
<organism evidence="1 2">
    <name type="scientific">Cellulophaga baltica</name>
    <dbReference type="NCBI Taxonomy" id="76594"/>
    <lineage>
        <taxon>Bacteria</taxon>
        <taxon>Pseudomonadati</taxon>
        <taxon>Bacteroidota</taxon>
        <taxon>Flavobacteriia</taxon>
        <taxon>Flavobacteriales</taxon>
        <taxon>Flavobacteriaceae</taxon>
        <taxon>Cellulophaga</taxon>
    </lineage>
</organism>
<name>A0A1G7EKS8_9FLAO</name>